<evidence type="ECO:0000313" key="2">
    <source>
        <dbReference type="EMBL" id="GFO27558.1"/>
    </source>
</evidence>
<dbReference type="SUPFAM" id="SSF48239">
    <property type="entry name" value="Terpenoid cyclases/Protein prenyltransferases"/>
    <property type="match status" value="1"/>
</dbReference>
<dbReference type="Gene3D" id="2.60.40.10">
    <property type="entry name" value="Immunoglobulins"/>
    <property type="match status" value="1"/>
</dbReference>
<dbReference type="Gene3D" id="1.50.10.20">
    <property type="match status" value="1"/>
</dbReference>
<proteinExistence type="predicted"/>
<protein>
    <submittedName>
        <fullName evidence="2">Alpha-2-macroglobulin-like protein</fullName>
    </submittedName>
</protein>
<keyword evidence="3" id="KW-1185">Reference proteome</keyword>
<gene>
    <name evidence="2" type="ORF">PoB_005406300</name>
</gene>
<dbReference type="PANTHER" id="PTHR11412:SF171">
    <property type="entry name" value="PREGNANCY ZONE PROTEIN-LIKE PROTEIN"/>
    <property type="match status" value="1"/>
</dbReference>
<dbReference type="AlphaFoldDB" id="A0AAV4C7S7"/>
<dbReference type="Proteomes" id="UP000735302">
    <property type="component" value="Unassembled WGS sequence"/>
</dbReference>
<dbReference type="Pfam" id="PF07678">
    <property type="entry name" value="TED_complement"/>
    <property type="match status" value="1"/>
</dbReference>
<dbReference type="InterPro" id="IPR008930">
    <property type="entry name" value="Terpenoid_cyclase/PrenylTrfase"/>
</dbReference>
<feature type="domain" description="Alpha-2-macroglobulin" evidence="1">
    <location>
        <begin position="33"/>
        <end position="122"/>
    </location>
</feature>
<comment type="caution">
    <text evidence="2">The sequence shown here is derived from an EMBL/GenBank/DDBJ whole genome shotgun (WGS) entry which is preliminary data.</text>
</comment>
<dbReference type="Pfam" id="PF07677">
    <property type="entry name" value="A2M_recep"/>
    <property type="match status" value="1"/>
</dbReference>
<reference evidence="2 3" key="1">
    <citation type="journal article" date="2021" name="Elife">
        <title>Chloroplast acquisition without the gene transfer in kleptoplastic sea slugs, Plakobranchus ocellatus.</title>
        <authorList>
            <person name="Maeda T."/>
            <person name="Takahashi S."/>
            <person name="Yoshida T."/>
            <person name="Shimamura S."/>
            <person name="Takaki Y."/>
            <person name="Nagai Y."/>
            <person name="Toyoda A."/>
            <person name="Suzuki Y."/>
            <person name="Arimoto A."/>
            <person name="Ishii H."/>
            <person name="Satoh N."/>
            <person name="Nishiyama T."/>
            <person name="Hasebe M."/>
            <person name="Maruyama T."/>
            <person name="Minagawa J."/>
            <person name="Obokata J."/>
            <person name="Shigenobu S."/>
        </authorList>
    </citation>
    <scope>NUCLEOTIDE SEQUENCE [LARGE SCALE GENOMIC DNA]</scope>
</reference>
<accession>A0AAV4C7S7</accession>
<feature type="non-terminal residue" evidence="2">
    <location>
        <position position="716"/>
    </location>
</feature>
<dbReference type="GO" id="GO:0005615">
    <property type="term" value="C:extracellular space"/>
    <property type="evidence" value="ECO:0007669"/>
    <property type="project" value="InterPro"/>
</dbReference>
<dbReference type="InterPro" id="IPR001599">
    <property type="entry name" value="Macroglobln_a2"/>
</dbReference>
<dbReference type="InterPro" id="IPR036595">
    <property type="entry name" value="A-macroglobulin_rcpt-bd_sf"/>
</dbReference>
<organism evidence="2 3">
    <name type="scientific">Plakobranchus ocellatus</name>
    <dbReference type="NCBI Taxonomy" id="259542"/>
    <lineage>
        <taxon>Eukaryota</taxon>
        <taxon>Metazoa</taxon>
        <taxon>Spiralia</taxon>
        <taxon>Lophotrochozoa</taxon>
        <taxon>Mollusca</taxon>
        <taxon>Gastropoda</taxon>
        <taxon>Heterobranchia</taxon>
        <taxon>Euthyneura</taxon>
        <taxon>Panpulmonata</taxon>
        <taxon>Sacoglossa</taxon>
        <taxon>Placobranchoidea</taxon>
        <taxon>Plakobranchidae</taxon>
        <taxon>Plakobranchus</taxon>
    </lineage>
</organism>
<evidence type="ECO:0000259" key="1">
    <source>
        <dbReference type="SMART" id="SM01360"/>
    </source>
</evidence>
<dbReference type="PANTHER" id="PTHR11412">
    <property type="entry name" value="MACROGLOBULIN / COMPLEMENT"/>
    <property type="match status" value="1"/>
</dbReference>
<dbReference type="Gene3D" id="2.20.130.20">
    <property type="match status" value="1"/>
</dbReference>
<dbReference type="InterPro" id="IPR013783">
    <property type="entry name" value="Ig-like_fold"/>
</dbReference>
<dbReference type="GO" id="GO:0004866">
    <property type="term" value="F:endopeptidase inhibitor activity"/>
    <property type="evidence" value="ECO:0007669"/>
    <property type="project" value="InterPro"/>
</dbReference>
<dbReference type="SUPFAM" id="SSF49410">
    <property type="entry name" value="Alpha-macroglobulin receptor domain"/>
    <property type="match status" value="1"/>
</dbReference>
<dbReference type="EMBL" id="BLXT01005934">
    <property type="protein sequence ID" value="GFO27558.1"/>
    <property type="molecule type" value="Genomic_DNA"/>
</dbReference>
<dbReference type="SMART" id="SM01360">
    <property type="entry name" value="A2M"/>
    <property type="match status" value="1"/>
</dbReference>
<dbReference type="Gene3D" id="2.60.40.690">
    <property type="entry name" value="Alpha-macroglobulin, receptor-binding domain"/>
    <property type="match status" value="1"/>
</dbReference>
<dbReference type="Pfam" id="PF00207">
    <property type="entry name" value="A2M"/>
    <property type="match status" value="1"/>
</dbReference>
<evidence type="ECO:0000313" key="3">
    <source>
        <dbReference type="Proteomes" id="UP000735302"/>
    </source>
</evidence>
<name>A0AAV4C7S7_9GAST</name>
<dbReference type="InterPro" id="IPR009048">
    <property type="entry name" value="A-macroglobulin_rcpt-bd"/>
</dbReference>
<dbReference type="InterPro" id="IPR011626">
    <property type="entry name" value="Alpha-macroglobulin_TED"/>
</dbReference>
<sequence>MCALAGLTTRALDIPEYLDYGQRPKIRPYFIEPWYWGLVDVGAGEIMFNLTTMKYITTWSAQAVCVSKTKGFGMSEVVSHTVLKPLTVSVKQPYAAVLDERLPVFISIRSSMDYCIWGMVKMVWNHNFLFLEGEDKNWPRRVGCICSDKPYTVTYFIRPRVLGYMDIQVSVWDLSRPCSEQARTGRDISYGNASISDEVHRKILVKAEGVEQSYTYTSYFCSEDGKPLSEEVPLQLPKGKEIIKNSAHGEVQVIGYQEALSFRHKDGSFSAFGDKDPKGSVWLTSFLVKSFARAQKYISIDEHVIRRSVDFLVRSQLESGCFQETGKVFSSYMMGGLGQKRGQKNLGRPQGALTAYVLMALMETGRDINDPIIELGIQCMNRELRARNNYSLDPYTLALVTLANIKYNSTSPDAQFAFETLHEKAWKDDKHIYWKRHTSQPPTTNTKFYPAAPSAEVEMASYALMSYLHFFPNQSEKIAMWLSHQRNSFGGFASTQDTVVALDALSQYAAWAYSRGPAKMKVKIMFKSKAAPSSVEFNVSEGENNTRFLLQSTPIPTLPNTLHIITSGTGCALVQANVHYNEPVRKPMGREKPNFSLNIYVRPYRNEPNVCDHRTLDITVRSLRGHSVSKGMGLLTLQMVTSWSPTPHSLTKLKSLPPTFGIKRVDFVKEEGVLHLYFDEFGKKTKKFNIIVVQDQDLKVAEPKIADARVVEYYET</sequence>
<dbReference type="InterPro" id="IPR050473">
    <property type="entry name" value="A2M/Complement_sys"/>
</dbReference>